<protein>
    <submittedName>
        <fullName evidence="2">Uncharacterized protein</fullName>
    </submittedName>
</protein>
<sequence length="114" mass="12579">MDRLIEDRMDLQNPAGWEVNHPGSTALQHIITVATKLERSEALTAARTSPAPTAASRNHAWRNSRSNAAQHTGDEKDADPGTAHLRIQHRVPPSPTGLTRPPRRCYVYSADSHL</sequence>
<feature type="compositionally biased region" description="Basic and acidic residues" evidence="1">
    <location>
        <begin position="1"/>
        <end position="10"/>
    </location>
</feature>
<reference evidence="2 3" key="1">
    <citation type="journal article" date="2015" name="Genome Biol. Evol.">
        <title>Comparative Genomics of a Bacterivorous Green Alga Reveals Evolutionary Causalities and Consequences of Phago-Mixotrophic Mode of Nutrition.</title>
        <authorList>
            <person name="Burns J.A."/>
            <person name="Paasch A."/>
            <person name="Narechania A."/>
            <person name="Kim E."/>
        </authorList>
    </citation>
    <scope>NUCLEOTIDE SEQUENCE [LARGE SCALE GENOMIC DNA]</scope>
    <source>
        <strain evidence="2 3">PLY_AMNH</strain>
    </source>
</reference>
<evidence type="ECO:0000313" key="2">
    <source>
        <dbReference type="EMBL" id="KAK3268673.1"/>
    </source>
</evidence>
<comment type="caution">
    <text evidence="2">The sequence shown here is derived from an EMBL/GenBank/DDBJ whole genome shotgun (WGS) entry which is preliminary data.</text>
</comment>
<feature type="compositionally biased region" description="Polar residues" evidence="1">
    <location>
        <begin position="61"/>
        <end position="70"/>
    </location>
</feature>
<dbReference type="Proteomes" id="UP001190700">
    <property type="component" value="Unassembled WGS sequence"/>
</dbReference>
<evidence type="ECO:0000256" key="1">
    <source>
        <dbReference type="SAM" id="MobiDB-lite"/>
    </source>
</evidence>
<name>A0AAE0FZL9_9CHLO</name>
<dbReference type="AlphaFoldDB" id="A0AAE0FZL9"/>
<organism evidence="2 3">
    <name type="scientific">Cymbomonas tetramitiformis</name>
    <dbReference type="NCBI Taxonomy" id="36881"/>
    <lineage>
        <taxon>Eukaryota</taxon>
        <taxon>Viridiplantae</taxon>
        <taxon>Chlorophyta</taxon>
        <taxon>Pyramimonadophyceae</taxon>
        <taxon>Pyramimonadales</taxon>
        <taxon>Pyramimonadaceae</taxon>
        <taxon>Cymbomonas</taxon>
    </lineage>
</organism>
<evidence type="ECO:0000313" key="3">
    <source>
        <dbReference type="Proteomes" id="UP001190700"/>
    </source>
</evidence>
<dbReference type="EMBL" id="LGRX02011678">
    <property type="protein sequence ID" value="KAK3268673.1"/>
    <property type="molecule type" value="Genomic_DNA"/>
</dbReference>
<keyword evidence="3" id="KW-1185">Reference proteome</keyword>
<feature type="region of interest" description="Disordered" evidence="1">
    <location>
        <begin position="1"/>
        <end position="22"/>
    </location>
</feature>
<feature type="compositionally biased region" description="Low complexity" evidence="1">
    <location>
        <begin position="44"/>
        <end position="57"/>
    </location>
</feature>
<feature type="region of interest" description="Disordered" evidence="1">
    <location>
        <begin position="42"/>
        <end position="114"/>
    </location>
</feature>
<proteinExistence type="predicted"/>
<gene>
    <name evidence="2" type="ORF">CYMTET_22834</name>
</gene>
<accession>A0AAE0FZL9</accession>